<proteinExistence type="predicted"/>
<evidence type="ECO:0000256" key="1">
    <source>
        <dbReference type="SAM" id="MobiDB-lite"/>
    </source>
</evidence>
<sequence>MATIETSKPTGNIDSTMENKQRKRKHDEIQHKALQFPKLAPGFTIPKRKILKPKRMTIAAMNMLYKSLGGNKYSLEDQEKRCERGDKWYNTLEANVSITTEPWDKTIKISENLEIKRAAQNAAREERGIQINESLQKISDIQTPAPKEQNVFYYNVLHECKGELHKDCKPDERLGENAEQRPMFNRLKIPPLYCLLHVFVYEWLTRQHRDPTYWQECSDKLWEIKDDINNVLLHFWLLIQWEHTTAFLDKYLEDSIKIQLKKCKKRCREIELPPVYLVDREIIVAADTSLDSINTWSTDRKLIHHTPFDGSKPLQYMCFIGEKVKELIIITNADESIARSIDRTLEFFADMELNIRTTLILAESSNKNKQLKMATQFHNLAETYGTGFYKWNGSAKELKKIKEKSEETKTTQQKKKVIVRKQNFDPLRNPPCMLHRKGKTPPSRKPEKS</sequence>
<protein>
    <submittedName>
        <fullName evidence="3">Uncharacterized protein</fullName>
    </submittedName>
</protein>
<accession>A0A915N2Q0</accession>
<feature type="region of interest" description="Disordered" evidence="1">
    <location>
        <begin position="401"/>
        <end position="449"/>
    </location>
</feature>
<organism evidence="2 3">
    <name type="scientific">Meloidogyne javanica</name>
    <name type="common">Root-knot nematode worm</name>
    <dbReference type="NCBI Taxonomy" id="6303"/>
    <lineage>
        <taxon>Eukaryota</taxon>
        <taxon>Metazoa</taxon>
        <taxon>Ecdysozoa</taxon>
        <taxon>Nematoda</taxon>
        <taxon>Chromadorea</taxon>
        <taxon>Rhabditida</taxon>
        <taxon>Tylenchina</taxon>
        <taxon>Tylenchomorpha</taxon>
        <taxon>Tylenchoidea</taxon>
        <taxon>Meloidogynidae</taxon>
        <taxon>Meloidogyninae</taxon>
        <taxon>Meloidogyne</taxon>
        <taxon>Meloidogyne incognita group</taxon>
    </lineage>
</organism>
<reference evidence="3" key="1">
    <citation type="submission" date="2022-11" db="UniProtKB">
        <authorList>
            <consortium name="WormBaseParasite"/>
        </authorList>
    </citation>
    <scope>IDENTIFICATION</scope>
</reference>
<feature type="compositionally biased region" description="Polar residues" evidence="1">
    <location>
        <begin position="1"/>
        <end position="18"/>
    </location>
</feature>
<keyword evidence="2" id="KW-1185">Reference proteome</keyword>
<dbReference type="AlphaFoldDB" id="A0A915N2Q0"/>
<evidence type="ECO:0000313" key="2">
    <source>
        <dbReference type="Proteomes" id="UP000887561"/>
    </source>
</evidence>
<name>A0A915N2Q0_MELJA</name>
<dbReference type="WBParaSite" id="scaffold7740_cov310.g12358">
    <property type="protein sequence ID" value="scaffold7740_cov310.g12358"/>
    <property type="gene ID" value="scaffold7740_cov310.g12358"/>
</dbReference>
<feature type="region of interest" description="Disordered" evidence="1">
    <location>
        <begin position="1"/>
        <end position="28"/>
    </location>
</feature>
<dbReference type="Proteomes" id="UP000887561">
    <property type="component" value="Unplaced"/>
</dbReference>
<evidence type="ECO:0000313" key="3">
    <source>
        <dbReference type="WBParaSite" id="scaffold7740_cov310.g12358"/>
    </source>
</evidence>